<keyword evidence="6" id="KW-1185">Reference proteome</keyword>
<evidence type="ECO:0000259" key="4">
    <source>
        <dbReference type="Pfam" id="PF05649"/>
    </source>
</evidence>
<feature type="region of interest" description="Disordered" evidence="2">
    <location>
        <begin position="1"/>
        <end position="28"/>
    </location>
</feature>
<accession>A0A9J6GBM1</accession>
<dbReference type="InterPro" id="IPR024079">
    <property type="entry name" value="MetalloPept_cat_dom_sf"/>
</dbReference>
<keyword evidence="3" id="KW-0472">Membrane</keyword>
<proteinExistence type="inferred from homology"/>
<gene>
    <name evidence="5" type="ORF">HPB48_001321</name>
</gene>
<protein>
    <recommendedName>
        <fullName evidence="4">Peptidase M13 N-terminal domain-containing protein</fullName>
    </recommendedName>
</protein>
<dbReference type="PROSITE" id="PS51885">
    <property type="entry name" value="NEPRILYSIN"/>
    <property type="match status" value="1"/>
</dbReference>
<evidence type="ECO:0000256" key="3">
    <source>
        <dbReference type="SAM" id="Phobius"/>
    </source>
</evidence>
<sequence>MSMEALNPEQQPSPGPGADRGVGDGDRQPWVTVLESRRNLLDHEDDEEVRPDGARERPFDRVVIQLLAVLRGARKAAVFLSIILGAAVMIKFLTIADQTLASRHGHVFVPENRLLSTLRTVCDSHACQQYAWELQSSLDVSCNPCHSLYGFVCGRWRRGAAVMSMRKAAEARLLKQALHSAMTVNASEVESGSSTAEKVAALVHSCLYAPRHPAELAAFLRARRILPYHQLNASDLLGILVDLSANWGIHLWFQLRIGLRRNGTAAVYIGRSQTLGDWDATVKRFRNTRKYRKNIQFTLKLLGLPRPQRQEAVSRVTSLETLVGAALGNSTLSKEPLVISLETMAVLLTPSVTTASWLCALRSVRHPGANIMRDTPVHIDNPSVLQAVDRLLNLGASMQDAVAEHIAYRTILELGWMVDDRSTRHRPLDFTPDRAAIKCLHQVKRMVGLAWFSLVPASDDDKILMRSIIGSLRQTMQLPAEISAPSDSSELAEVLPPLQASFFANWAAYKQARYELLSSGLYNVLSADGVADGDWNQELNLTAEPLIFSYPFFHSDLHPVINYAGAGRLLARSVLGLTTSNASATALEAQAVGAAQHALDESGKAQTGYGAVFLNSTSTQELFFMASCYSICATDDASKNVKQMCDEPNEQTMALALYVAFRLIFKTVALAGIKDFASRVSIELEKRELALGLGCEAESVSLTEPPVPARPKTGRGLSKPSPIRPRPSPSRRTYEPPQPPLESPRPIGFLFPPPTVPPYPAVDTMP</sequence>
<dbReference type="Proteomes" id="UP000821853">
    <property type="component" value="Chromosome 4"/>
</dbReference>
<dbReference type="InterPro" id="IPR042089">
    <property type="entry name" value="Peptidase_M13_dom_2"/>
</dbReference>
<reference evidence="5 6" key="1">
    <citation type="journal article" date="2020" name="Cell">
        <title>Large-Scale Comparative Analyses of Tick Genomes Elucidate Their Genetic Diversity and Vector Capacities.</title>
        <authorList>
            <consortium name="Tick Genome and Microbiome Consortium (TIGMIC)"/>
            <person name="Jia N."/>
            <person name="Wang J."/>
            <person name="Shi W."/>
            <person name="Du L."/>
            <person name="Sun Y."/>
            <person name="Zhan W."/>
            <person name="Jiang J.F."/>
            <person name="Wang Q."/>
            <person name="Zhang B."/>
            <person name="Ji P."/>
            <person name="Bell-Sakyi L."/>
            <person name="Cui X.M."/>
            <person name="Yuan T.T."/>
            <person name="Jiang B.G."/>
            <person name="Yang W.F."/>
            <person name="Lam T.T."/>
            <person name="Chang Q.C."/>
            <person name="Ding S.J."/>
            <person name="Wang X.J."/>
            <person name="Zhu J.G."/>
            <person name="Ruan X.D."/>
            <person name="Zhao L."/>
            <person name="Wei J.T."/>
            <person name="Ye R.Z."/>
            <person name="Que T.C."/>
            <person name="Du C.H."/>
            <person name="Zhou Y.H."/>
            <person name="Cheng J.X."/>
            <person name="Dai P.F."/>
            <person name="Guo W.B."/>
            <person name="Han X.H."/>
            <person name="Huang E.J."/>
            <person name="Li L.F."/>
            <person name="Wei W."/>
            <person name="Gao Y.C."/>
            <person name="Liu J.Z."/>
            <person name="Shao H.Z."/>
            <person name="Wang X."/>
            <person name="Wang C.C."/>
            <person name="Yang T.C."/>
            <person name="Huo Q.B."/>
            <person name="Li W."/>
            <person name="Chen H.Y."/>
            <person name="Chen S.E."/>
            <person name="Zhou L.G."/>
            <person name="Ni X.B."/>
            <person name="Tian J.H."/>
            <person name="Sheng Y."/>
            <person name="Liu T."/>
            <person name="Pan Y.S."/>
            <person name="Xia L.Y."/>
            <person name="Li J."/>
            <person name="Zhao F."/>
            <person name="Cao W.C."/>
        </authorList>
    </citation>
    <scope>NUCLEOTIDE SEQUENCE [LARGE SCALE GENOMIC DNA]</scope>
    <source>
        <strain evidence="5">HaeL-2018</strain>
    </source>
</reference>
<dbReference type="SUPFAM" id="SSF55486">
    <property type="entry name" value="Metalloproteases ('zincins'), catalytic domain"/>
    <property type="match status" value="1"/>
</dbReference>
<dbReference type="Gene3D" id="3.40.390.10">
    <property type="entry name" value="Collagenase (Catalytic Domain)"/>
    <property type="match status" value="1"/>
</dbReference>
<evidence type="ECO:0000313" key="5">
    <source>
        <dbReference type="EMBL" id="KAH9372805.1"/>
    </source>
</evidence>
<dbReference type="GO" id="GO:0006508">
    <property type="term" value="P:proteolysis"/>
    <property type="evidence" value="ECO:0007669"/>
    <property type="project" value="InterPro"/>
</dbReference>
<dbReference type="GO" id="GO:0004222">
    <property type="term" value="F:metalloendopeptidase activity"/>
    <property type="evidence" value="ECO:0007669"/>
    <property type="project" value="InterPro"/>
</dbReference>
<dbReference type="VEuPathDB" id="VectorBase:HLOH_053968"/>
<dbReference type="Pfam" id="PF05649">
    <property type="entry name" value="Peptidase_M13_N"/>
    <property type="match status" value="1"/>
</dbReference>
<organism evidence="5 6">
    <name type="scientific">Haemaphysalis longicornis</name>
    <name type="common">Bush tick</name>
    <dbReference type="NCBI Taxonomy" id="44386"/>
    <lineage>
        <taxon>Eukaryota</taxon>
        <taxon>Metazoa</taxon>
        <taxon>Ecdysozoa</taxon>
        <taxon>Arthropoda</taxon>
        <taxon>Chelicerata</taxon>
        <taxon>Arachnida</taxon>
        <taxon>Acari</taxon>
        <taxon>Parasitiformes</taxon>
        <taxon>Ixodida</taxon>
        <taxon>Ixodoidea</taxon>
        <taxon>Ixodidae</taxon>
        <taxon>Haemaphysalinae</taxon>
        <taxon>Haemaphysalis</taxon>
    </lineage>
</organism>
<dbReference type="Gene3D" id="1.10.1380.10">
    <property type="entry name" value="Neutral endopeptidase , domain2"/>
    <property type="match status" value="1"/>
</dbReference>
<feature type="transmembrane region" description="Helical" evidence="3">
    <location>
        <begin position="76"/>
        <end position="96"/>
    </location>
</feature>
<dbReference type="OrthoDB" id="7945029at2759"/>
<comment type="caution">
    <text evidence="5">The sequence shown here is derived from an EMBL/GenBank/DDBJ whole genome shotgun (WGS) entry which is preliminary data.</text>
</comment>
<evidence type="ECO:0000256" key="1">
    <source>
        <dbReference type="ARBA" id="ARBA00007357"/>
    </source>
</evidence>
<dbReference type="EMBL" id="JABSTR010000006">
    <property type="protein sequence ID" value="KAH9372805.1"/>
    <property type="molecule type" value="Genomic_DNA"/>
</dbReference>
<feature type="compositionally biased region" description="Pro residues" evidence="2">
    <location>
        <begin position="751"/>
        <end position="760"/>
    </location>
</feature>
<dbReference type="InterPro" id="IPR008753">
    <property type="entry name" value="Peptidase_M13_N"/>
</dbReference>
<comment type="similarity">
    <text evidence="1">Belongs to the peptidase M13 family.</text>
</comment>
<feature type="region of interest" description="Disordered" evidence="2">
    <location>
        <begin position="702"/>
        <end position="766"/>
    </location>
</feature>
<dbReference type="InterPro" id="IPR000718">
    <property type="entry name" value="Peptidase_M13"/>
</dbReference>
<evidence type="ECO:0000313" key="6">
    <source>
        <dbReference type="Proteomes" id="UP000821853"/>
    </source>
</evidence>
<feature type="domain" description="Peptidase M13 N-terminal" evidence="4">
    <location>
        <begin position="144"/>
        <end position="453"/>
    </location>
</feature>
<dbReference type="AlphaFoldDB" id="A0A9J6GBM1"/>
<keyword evidence="3" id="KW-1133">Transmembrane helix</keyword>
<keyword evidence="3" id="KW-0812">Transmembrane</keyword>
<name>A0A9J6GBM1_HAELO</name>
<evidence type="ECO:0000256" key="2">
    <source>
        <dbReference type="SAM" id="MobiDB-lite"/>
    </source>
</evidence>